<keyword evidence="1" id="KW-0694">RNA-binding</keyword>
<dbReference type="CDD" id="cd00590">
    <property type="entry name" value="RRM_SF"/>
    <property type="match status" value="1"/>
</dbReference>
<dbReference type="AlphaFoldDB" id="A0A8S1QAI9"/>
<gene>
    <name evidence="4" type="ORF">PSON_ATCC_30995.1.T1000078</name>
</gene>
<evidence type="ECO:0000313" key="5">
    <source>
        <dbReference type="Proteomes" id="UP000692954"/>
    </source>
</evidence>
<protein>
    <recommendedName>
        <fullName evidence="3">RRM domain-containing protein</fullName>
    </recommendedName>
</protein>
<dbReference type="Proteomes" id="UP000692954">
    <property type="component" value="Unassembled WGS sequence"/>
</dbReference>
<evidence type="ECO:0000256" key="1">
    <source>
        <dbReference type="PROSITE-ProRule" id="PRU00176"/>
    </source>
</evidence>
<dbReference type="SMART" id="SM00360">
    <property type="entry name" value="RRM"/>
    <property type="match status" value="1"/>
</dbReference>
<organism evidence="4 5">
    <name type="scientific">Paramecium sonneborni</name>
    <dbReference type="NCBI Taxonomy" id="65129"/>
    <lineage>
        <taxon>Eukaryota</taxon>
        <taxon>Sar</taxon>
        <taxon>Alveolata</taxon>
        <taxon>Ciliophora</taxon>
        <taxon>Intramacronucleata</taxon>
        <taxon>Oligohymenophorea</taxon>
        <taxon>Peniculida</taxon>
        <taxon>Parameciidae</taxon>
        <taxon>Paramecium</taxon>
    </lineage>
</organism>
<accession>A0A8S1QAI9</accession>
<evidence type="ECO:0000256" key="2">
    <source>
        <dbReference type="SAM" id="MobiDB-lite"/>
    </source>
</evidence>
<dbReference type="GO" id="GO:0003723">
    <property type="term" value="F:RNA binding"/>
    <property type="evidence" value="ECO:0007669"/>
    <property type="project" value="UniProtKB-UniRule"/>
</dbReference>
<dbReference type="PANTHER" id="PTHR15241">
    <property type="entry name" value="TRANSFORMER-2-RELATED"/>
    <property type="match status" value="1"/>
</dbReference>
<feature type="compositionally biased region" description="Basic residues" evidence="2">
    <location>
        <begin position="202"/>
        <end position="213"/>
    </location>
</feature>
<feature type="region of interest" description="Disordered" evidence="2">
    <location>
        <begin position="31"/>
        <end position="54"/>
    </location>
</feature>
<dbReference type="Pfam" id="PF00076">
    <property type="entry name" value="RRM_1"/>
    <property type="match status" value="1"/>
</dbReference>
<feature type="region of interest" description="Disordered" evidence="2">
    <location>
        <begin position="190"/>
        <end position="213"/>
    </location>
</feature>
<evidence type="ECO:0000313" key="4">
    <source>
        <dbReference type="EMBL" id="CAD8112205.1"/>
    </source>
</evidence>
<comment type="caution">
    <text evidence="4">The sequence shown here is derived from an EMBL/GenBank/DDBJ whole genome shotgun (WGS) entry which is preliminary data.</text>
</comment>
<dbReference type="PANTHER" id="PTHR15241:SF304">
    <property type="entry name" value="RRM DOMAIN-CONTAINING PROTEIN"/>
    <property type="match status" value="1"/>
</dbReference>
<evidence type="ECO:0000259" key="3">
    <source>
        <dbReference type="PROSITE" id="PS50102"/>
    </source>
</evidence>
<reference evidence="4" key="1">
    <citation type="submission" date="2021-01" db="EMBL/GenBank/DDBJ databases">
        <authorList>
            <consortium name="Genoscope - CEA"/>
            <person name="William W."/>
        </authorList>
    </citation>
    <scope>NUCLEOTIDE SEQUENCE</scope>
</reference>
<keyword evidence="5" id="KW-1185">Reference proteome</keyword>
<feature type="domain" description="RRM" evidence="3">
    <location>
        <begin position="111"/>
        <end position="189"/>
    </location>
</feature>
<proteinExistence type="predicted"/>
<dbReference type="EMBL" id="CAJJDN010000100">
    <property type="protein sequence ID" value="CAD8112205.1"/>
    <property type="molecule type" value="Genomic_DNA"/>
</dbReference>
<dbReference type="PROSITE" id="PS50102">
    <property type="entry name" value="RRM"/>
    <property type="match status" value="1"/>
</dbReference>
<dbReference type="InterPro" id="IPR000504">
    <property type="entry name" value="RRM_dom"/>
</dbReference>
<feature type="compositionally biased region" description="Basic and acidic residues" evidence="2">
    <location>
        <begin position="190"/>
        <end position="201"/>
    </location>
</feature>
<name>A0A8S1QAI9_9CILI</name>
<sequence>MKKQFQFLKKNKDWQQEFQDIDDQVVLEKIQLPPSEDEEQPIQQKEQVKQEDQQKVNEIEIVEEKEIINEKSNEKQKKIEWLDSDIEGIDDIDDDEEQIDDDINEIDHDQKTIFVQGLPLKISDKEIVDFFSQFGTIVSIEIPRNEGSQFTKRRAFIEYSTLNEAQSVTKLDLELKTCTLKIRIGLQQKEQDNQVEKNEKKNRSRSRSRSLSK</sequence>
<dbReference type="OrthoDB" id="311587at2759"/>